<evidence type="ECO:0000256" key="2">
    <source>
        <dbReference type="SAM" id="Phobius"/>
    </source>
</evidence>
<dbReference type="PANTHER" id="PTHR36595">
    <property type="entry name" value="TRANSMEMBRANE PROTEIN"/>
    <property type="match status" value="1"/>
</dbReference>
<proteinExistence type="predicted"/>
<evidence type="ECO:0000313" key="4">
    <source>
        <dbReference type="Proteomes" id="UP001652600"/>
    </source>
</evidence>
<dbReference type="KEGG" id="cmo:127150927"/>
<evidence type="ECO:0000313" key="5">
    <source>
        <dbReference type="RefSeq" id="XP_050945728.1"/>
    </source>
</evidence>
<dbReference type="Gramene" id="MELO3C005418.2.1">
    <property type="protein sequence ID" value="MELO3C005418.2.1"/>
    <property type="gene ID" value="MELO3C005418.2"/>
</dbReference>
<dbReference type="RefSeq" id="XP_050945728.1">
    <property type="nucleotide sequence ID" value="XM_051089771.1"/>
</dbReference>
<feature type="region of interest" description="Disordered" evidence="1">
    <location>
        <begin position="96"/>
        <end position="120"/>
    </location>
</feature>
<feature type="transmembrane region" description="Helical" evidence="2">
    <location>
        <begin position="12"/>
        <end position="32"/>
    </location>
</feature>
<sequence length="146" mass="16927">MADSILELAAEAASSTLFIFCFFNLIILVILFTSRPVTSSFDQQNDDNDMPLSIVIHSKTNTTEQNLMLQNDPIVGVCEVIESQNETERCVNFNCNADVEQSDDDNEDDYENEDEDEDFRQRVEEFIEKVNRGWREERLRTFGRVE</sequence>
<dbReference type="GeneID" id="127150927"/>
<evidence type="ECO:0000256" key="1">
    <source>
        <dbReference type="SAM" id="MobiDB-lite"/>
    </source>
</evidence>
<dbReference type="AlphaFoldDB" id="A0A9I9CLL5"/>
<dbReference type="PANTHER" id="PTHR36595:SF1">
    <property type="entry name" value="TRANSMEMBRANE PROTEIN"/>
    <property type="match status" value="1"/>
</dbReference>
<evidence type="ECO:0000313" key="3">
    <source>
        <dbReference type="EnsemblPlants" id="MELO3C005418.2.1"/>
    </source>
</evidence>
<feature type="compositionally biased region" description="Acidic residues" evidence="1">
    <location>
        <begin position="100"/>
        <end position="118"/>
    </location>
</feature>
<keyword evidence="4" id="KW-1185">Reference proteome</keyword>
<gene>
    <name evidence="5" type="primary">LOC127150927</name>
</gene>
<reference evidence="3" key="1">
    <citation type="submission" date="2023-03" db="UniProtKB">
        <authorList>
            <consortium name="EnsemblPlants"/>
        </authorList>
    </citation>
    <scope>IDENTIFICATION</scope>
</reference>
<accession>A0A9I9CLL5</accession>
<keyword evidence="2" id="KW-0812">Transmembrane</keyword>
<name>A0A9I9CLL5_CUCME</name>
<protein>
    <submittedName>
        <fullName evidence="5">Uncharacterized protein LOC127150927</fullName>
    </submittedName>
</protein>
<dbReference type="Proteomes" id="UP001652600">
    <property type="component" value="Chromosome 9"/>
</dbReference>
<organism evidence="3">
    <name type="scientific">Cucumis melo</name>
    <name type="common">Muskmelon</name>
    <dbReference type="NCBI Taxonomy" id="3656"/>
    <lineage>
        <taxon>Eukaryota</taxon>
        <taxon>Viridiplantae</taxon>
        <taxon>Streptophyta</taxon>
        <taxon>Embryophyta</taxon>
        <taxon>Tracheophyta</taxon>
        <taxon>Spermatophyta</taxon>
        <taxon>Magnoliopsida</taxon>
        <taxon>eudicotyledons</taxon>
        <taxon>Gunneridae</taxon>
        <taxon>Pentapetalae</taxon>
        <taxon>rosids</taxon>
        <taxon>fabids</taxon>
        <taxon>Cucurbitales</taxon>
        <taxon>Cucurbitaceae</taxon>
        <taxon>Benincaseae</taxon>
        <taxon>Cucumis</taxon>
    </lineage>
</organism>
<keyword evidence="2" id="KW-1133">Transmembrane helix</keyword>
<reference evidence="5" key="2">
    <citation type="submission" date="2025-05" db="UniProtKB">
        <authorList>
            <consortium name="RefSeq"/>
        </authorList>
    </citation>
    <scope>IDENTIFICATION</scope>
    <source>
        <tissue evidence="5">Stem</tissue>
    </source>
</reference>
<dbReference type="EnsemblPlants" id="MELO3C005418.2.1">
    <property type="protein sequence ID" value="MELO3C005418.2.1"/>
    <property type="gene ID" value="MELO3C005418.2"/>
</dbReference>
<keyword evidence="2" id="KW-0472">Membrane</keyword>